<evidence type="ECO:0000313" key="2">
    <source>
        <dbReference type="EMBL" id="QGM96411.1"/>
    </source>
</evidence>
<dbReference type="GO" id="GO:0005829">
    <property type="term" value="C:cytosol"/>
    <property type="evidence" value="ECO:0007669"/>
    <property type="project" value="TreeGrafter"/>
</dbReference>
<keyword evidence="2" id="KW-0315">Glutamine amidotransferase</keyword>
<dbReference type="KEGG" id="mpar:F7D14_02190"/>
<name>A0A6B8M0P4_9HYPH</name>
<keyword evidence="2" id="KW-0808">Transferase</keyword>
<reference evidence="2 3" key="1">
    <citation type="submission" date="2019-09" db="EMBL/GenBank/DDBJ databases">
        <title>Isolation and complete genome sequencing of Methylocystis species.</title>
        <authorList>
            <person name="Rumah B.L."/>
            <person name="Stead C.E."/>
            <person name="Stevens B.C."/>
            <person name="Minton N.P."/>
            <person name="Grosse-Honebrink A."/>
            <person name="Zhang Y."/>
        </authorList>
    </citation>
    <scope>NUCLEOTIDE SEQUENCE [LARGE SCALE GENOMIC DNA]</scope>
    <source>
        <strain evidence="2 3">BRCS2</strain>
    </source>
</reference>
<dbReference type="AlphaFoldDB" id="A0A6B8M0P4"/>
<dbReference type="PANTHER" id="PTHR42695:SF5">
    <property type="entry name" value="GLUTAMINE AMIDOTRANSFERASE YLR126C-RELATED"/>
    <property type="match status" value="1"/>
</dbReference>
<dbReference type="PANTHER" id="PTHR42695">
    <property type="entry name" value="GLUTAMINE AMIDOTRANSFERASE YLR126C-RELATED"/>
    <property type="match status" value="1"/>
</dbReference>
<feature type="domain" description="Glutamine amidotransferase" evidence="1">
    <location>
        <begin position="22"/>
        <end position="184"/>
    </location>
</feature>
<dbReference type="GO" id="GO:0016740">
    <property type="term" value="F:transferase activity"/>
    <property type="evidence" value="ECO:0007669"/>
    <property type="project" value="UniProtKB-KW"/>
</dbReference>
<organism evidence="2 3">
    <name type="scientific">Methylocystis parvus</name>
    <dbReference type="NCBI Taxonomy" id="134"/>
    <lineage>
        <taxon>Bacteria</taxon>
        <taxon>Pseudomonadati</taxon>
        <taxon>Pseudomonadota</taxon>
        <taxon>Alphaproteobacteria</taxon>
        <taxon>Hyphomicrobiales</taxon>
        <taxon>Methylocystaceae</taxon>
        <taxon>Methylocystis</taxon>
    </lineage>
</organism>
<evidence type="ECO:0000313" key="3">
    <source>
        <dbReference type="Proteomes" id="UP000422569"/>
    </source>
</evidence>
<sequence length="236" mass="25510">MQSVLALSHVPFEDLGTLGLALRERGALIDFIDASVAELASLDVVTPDLLVILGGPIGVYEVDAYPFLRAEIDLIRLRLDAKLPTLGICLGAQLMACALGARVYPGAMGKEIGWSAVAPGPDMAADPFLAHLIAEAPAMFHFHGDTFDLPSGARLLARSDKYQNQAFAIGNYALGFQFHPEVTADGLERWYVGHACELAAAKIDIAGLRNASREVAPKLEQAALRFWRSWLDQRSL</sequence>
<dbReference type="PROSITE" id="PS51273">
    <property type="entry name" value="GATASE_TYPE_1"/>
    <property type="match status" value="1"/>
</dbReference>
<dbReference type="InterPro" id="IPR044992">
    <property type="entry name" value="ChyE-like"/>
</dbReference>
<dbReference type="Proteomes" id="UP000422569">
    <property type="component" value="Chromosome"/>
</dbReference>
<evidence type="ECO:0000259" key="1">
    <source>
        <dbReference type="Pfam" id="PF00117"/>
    </source>
</evidence>
<protein>
    <submittedName>
        <fullName evidence="2">Glutamine amidotransferase</fullName>
    </submittedName>
</protein>
<dbReference type="InterPro" id="IPR017926">
    <property type="entry name" value="GATASE"/>
</dbReference>
<accession>A0A6B8M0P4</accession>
<gene>
    <name evidence="2" type="ORF">F7D14_02190</name>
</gene>
<dbReference type="NCBIfam" id="NF005458">
    <property type="entry name" value="PRK07053.1"/>
    <property type="match status" value="1"/>
</dbReference>
<dbReference type="Gene3D" id="3.40.50.880">
    <property type="match status" value="1"/>
</dbReference>
<dbReference type="Pfam" id="PF00117">
    <property type="entry name" value="GATase"/>
    <property type="match status" value="1"/>
</dbReference>
<dbReference type="SUPFAM" id="SSF52317">
    <property type="entry name" value="Class I glutamine amidotransferase-like"/>
    <property type="match status" value="1"/>
</dbReference>
<dbReference type="CDD" id="cd01741">
    <property type="entry name" value="GATase1_1"/>
    <property type="match status" value="1"/>
</dbReference>
<dbReference type="RefSeq" id="WP_016921846.1">
    <property type="nucleotide sequence ID" value="NZ_CP044331.1"/>
</dbReference>
<proteinExistence type="predicted"/>
<dbReference type="InterPro" id="IPR029062">
    <property type="entry name" value="Class_I_gatase-like"/>
</dbReference>
<dbReference type="EMBL" id="CP044331">
    <property type="protein sequence ID" value="QGM96411.1"/>
    <property type="molecule type" value="Genomic_DNA"/>
</dbReference>
<keyword evidence="3" id="KW-1185">Reference proteome</keyword>